<dbReference type="EMBL" id="OL362270">
    <property type="protein sequence ID" value="URY99141.1"/>
    <property type="molecule type" value="Genomic_DNA"/>
</dbReference>
<gene>
    <name evidence="1" type="ORF">6937_0010</name>
</gene>
<protein>
    <submittedName>
        <fullName evidence="1">Uncharacterized protein</fullName>
    </submittedName>
</protein>
<evidence type="ECO:0000313" key="2">
    <source>
        <dbReference type="Proteomes" id="UP001055992"/>
    </source>
</evidence>
<organism evidence="1 2">
    <name type="scientific">Klebsiella phage 6937</name>
    <dbReference type="NCBI Taxonomy" id="2912294"/>
    <lineage>
        <taxon>Viruses</taxon>
        <taxon>Duplodnaviria</taxon>
        <taxon>Heunggongvirae</taxon>
        <taxon>Uroviricota</taxon>
        <taxon>Caudoviricetes</taxon>
        <taxon>Autographivirales</taxon>
        <taxon>Autonotataviridae</taxon>
        <taxon>Melnykvirinae</taxon>
        <taxon>Cullenvirus</taxon>
        <taxon>Cullenvirus 6937</taxon>
    </lineage>
</organism>
<name>A0A9E7SB45_9CAUD</name>
<accession>A0A9E7SB45</accession>
<proteinExistence type="predicted"/>
<evidence type="ECO:0000313" key="1">
    <source>
        <dbReference type="EMBL" id="URY99141.1"/>
    </source>
</evidence>
<reference evidence="1" key="1">
    <citation type="submission" date="2021-11" db="EMBL/GenBank/DDBJ databases">
        <title>The TAILOR 12: Case summaries of 12 patient that have undergone phage therapy for multidrug-resistant infections.</title>
        <authorList>
            <person name="Green S."/>
            <person name="Terwilliger A."/>
            <person name="Clark J."/>
            <person name="Salazar K."/>
            <person name="Maresso A."/>
        </authorList>
    </citation>
    <scope>NUCLEOTIDE SEQUENCE</scope>
</reference>
<dbReference type="Proteomes" id="UP001055992">
    <property type="component" value="Segment"/>
</dbReference>
<sequence length="88" mass="10454">MIKSKRRINKRELIEGSRTDRAPSYWENQPWFIHLRQVYGLAKAIEMGRDAKLKSPHTWDGEDARWPASHRSVVVWAETSFEELWMNA</sequence>
<keyword evidence="2" id="KW-1185">Reference proteome</keyword>